<evidence type="ECO:0000259" key="2">
    <source>
        <dbReference type="PROSITE" id="PS50158"/>
    </source>
</evidence>
<keyword evidence="1" id="KW-0862">Zinc</keyword>
<evidence type="ECO:0000313" key="4">
    <source>
        <dbReference type="Proteomes" id="UP000596661"/>
    </source>
</evidence>
<dbReference type="InterPro" id="IPR026960">
    <property type="entry name" value="RVT-Znf"/>
</dbReference>
<dbReference type="PANTHER" id="PTHR47074">
    <property type="entry name" value="BNAC02G40300D PROTEIN"/>
    <property type="match status" value="1"/>
</dbReference>
<protein>
    <recommendedName>
        <fullName evidence="2">CCHC-type domain-containing protein</fullName>
    </recommendedName>
</protein>
<dbReference type="Gene3D" id="3.30.420.10">
    <property type="entry name" value="Ribonuclease H-like superfamily/Ribonuclease H"/>
    <property type="match status" value="1"/>
</dbReference>
<keyword evidence="1" id="KW-0863">Zinc-finger</keyword>
<feature type="domain" description="CCHC-type" evidence="2">
    <location>
        <begin position="153"/>
        <end position="166"/>
    </location>
</feature>
<dbReference type="AlphaFoldDB" id="A0A803Q2D0"/>
<dbReference type="GO" id="GO:0003676">
    <property type="term" value="F:nucleic acid binding"/>
    <property type="evidence" value="ECO:0007669"/>
    <property type="project" value="InterPro"/>
</dbReference>
<dbReference type="Pfam" id="PF13966">
    <property type="entry name" value="zf-RVT"/>
    <property type="match status" value="1"/>
</dbReference>
<dbReference type="Proteomes" id="UP000596661">
    <property type="component" value="Chromosome 7"/>
</dbReference>
<dbReference type="PROSITE" id="PS50158">
    <property type="entry name" value="ZF_CCHC"/>
    <property type="match status" value="1"/>
</dbReference>
<dbReference type="EnsemblPlants" id="evm.model.07.1366">
    <property type="protein sequence ID" value="cds.evm.model.07.1366"/>
    <property type="gene ID" value="evm.TU.07.1366"/>
</dbReference>
<evidence type="ECO:0000256" key="1">
    <source>
        <dbReference type="PROSITE-ProRule" id="PRU00047"/>
    </source>
</evidence>
<sequence length="637" mass="72446">MGEFWSNKCRFAVMVSEMHSDLFLLTLACAGDQRRILSGEPWHFFNQLILLHLPSSLQNVTKDDLCHVQFWVQTHRLPFLSKSRALAKKVGEWIGEFIDVHGDSLHEGWGSFMRTRVRIDVNQPLMRGEMITLPHVKDEHWLEFRYENLPVFCFHCGKLGHPFEKCISFMEMVDVGADPDLEYGPQMIGDKLPTSGYDRYRSDFSKANAYSFLTRLTRKSIVSSIPALQSHRNLSIGALLAKQTWRILDTFDSLLGKVLKARYFKNGDFISAQKGILPSLTWQSICDGRDLLLKGLKWKIGNGPFPREDKLIWHLSDTGFYTVKFGYHLAVSLDSIDEHSSSSSHRKWWNRLWTLRLPKKVKIFAWRFVDDALPTSVNLVHRKISPSTACTLSAHNDAELEMITCLMWSIWSERNKEIHGTKPKPADLICTFATSYLDQYQKVTSIKAASAAIFVDNSTTSIQQQNTPVRSSPSWQPPMVGCNKLNCDVACDNEGAILRFGALIRDHNGDVIAGFSMPLRGCYSPKEMEAATLFHSVQWAIQHQIPIHFIEIDSLLVANAINNMSFTSFITPFHGLVVDICYLLSYFPRAKVSHIKGDANKAAHALAKFALRLDEDISWLGEIPSPIFYVVIRDAQF</sequence>
<keyword evidence="4" id="KW-1185">Reference proteome</keyword>
<dbReference type="CDD" id="cd06222">
    <property type="entry name" value="RNase_H_like"/>
    <property type="match status" value="1"/>
</dbReference>
<dbReference type="Gramene" id="evm.model.07.1366">
    <property type="protein sequence ID" value="cds.evm.model.07.1366"/>
    <property type="gene ID" value="evm.TU.07.1366"/>
</dbReference>
<dbReference type="PANTHER" id="PTHR47074:SF48">
    <property type="entry name" value="POLYNUCLEOTIDYL TRANSFERASE, RIBONUCLEASE H-LIKE SUPERFAMILY PROTEIN"/>
    <property type="match status" value="1"/>
</dbReference>
<dbReference type="InterPro" id="IPR052929">
    <property type="entry name" value="RNase_H-like_EbsB-rel"/>
</dbReference>
<reference evidence="3" key="1">
    <citation type="submission" date="2018-11" db="EMBL/GenBank/DDBJ databases">
        <authorList>
            <person name="Grassa J C."/>
        </authorList>
    </citation>
    <scope>NUCLEOTIDE SEQUENCE [LARGE SCALE GENOMIC DNA]</scope>
</reference>
<dbReference type="InterPro" id="IPR012337">
    <property type="entry name" value="RNaseH-like_sf"/>
</dbReference>
<dbReference type="GO" id="GO:0004523">
    <property type="term" value="F:RNA-DNA hybrid ribonuclease activity"/>
    <property type="evidence" value="ECO:0007669"/>
    <property type="project" value="InterPro"/>
</dbReference>
<proteinExistence type="predicted"/>
<dbReference type="GO" id="GO:0008270">
    <property type="term" value="F:zinc ion binding"/>
    <property type="evidence" value="ECO:0007669"/>
    <property type="project" value="UniProtKB-KW"/>
</dbReference>
<dbReference type="InterPro" id="IPR002156">
    <property type="entry name" value="RNaseH_domain"/>
</dbReference>
<dbReference type="Pfam" id="PF13456">
    <property type="entry name" value="RVT_3"/>
    <property type="match status" value="1"/>
</dbReference>
<dbReference type="InterPro" id="IPR036397">
    <property type="entry name" value="RNaseH_sf"/>
</dbReference>
<organism evidence="3 4">
    <name type="scientific">Cannabis sativa</name>
    <name type="common">Hemp</name>
    <name type="synonym">Marijuana</name>
    <dbReference type="NCBI Taxonomy" id="3483"/>
    <lineage>
        <taxon>Eukaryota</taxon>
        <taxon>Viridiplantae</taxon>
        <taxon>Streptophyta</taxon>
        <taxon>Embryophyta</taxon>
        <taxon>Tracheophyta</taxon>
        <taxon>Spermatophyta</taxon>
        <taxon>Magnoliopsida</taxon>
        <taxon>eudicotyledons</taxon>
        <taxon>Gunneridae</taxon>
        <taxon>Pentapetalae</taxon>
        <taxon>rosids</taxon>
        <taxon>fabids</taxon>
        <taxon>Rosales</taxon>
        <taxon>Cannabaceae</taxon>
        <taxon>Cannabis</taxon>
    </lineage>
</organism>
<dbReference type="Pfam" id="PF14392">
    <property type="entry name" value="zf-CCHC_4"/>
    <property type="match status" value="1"/>
</dbReference>
<dbReference type="InterPro" id="IPR025836">
    <property type="entry name" value="Zn_knuckle_CX2CX4HX4C"/>
</dbReference>
<dbReference type="InterPro" id="IPR001878">
    <property type="entry name" value="Znf_CCHC"/>
</dbReference>
<keyword evidence="1" id="KW-0479">Metal-binding</keyword>
<dbReference type="EMBL" id="UZAU01000662">
    <property type="status" value="NOT_ANNOTATED_CDS"/>
    <property type="molecule type" value="Genomic_DNA"/>
</dbReference>
<accession>A0A803Q2D0</accession>
<dbReference type="SUPFAM" id="SSF53098">
    <property type="entry name" value="Ribonuclease H-like"/>
    <property type="match status" value="1"/>
</dbReference>
<dbReference type="InterPro" id="IPR044730">
    <property type="entry name" value="RNase_H-like_dom_plant"/>
</dbReference>
<name>A0A803Q2D0_CANSA</name>
<evidence type="ECO:0000313" key="3">
    <source>
        <dbReference type="EnsemblPlants" id="cds.evm.model.07.1366"/>
    </source>
</evidence>
<reference evidence="3" key="2">
    <citation type="submission" date="2021-03" db="UniProtKB">
        <authorList>
            <consortium name="EnsemblPlants"/>
        </authorList>
    </citation>
    <scope>IDENTIFICATION</scope>
</reference>